<protein>
    <submittedName>
        <fullName evidence="1">Uncharacterized protein</fullName>
    </submittedName>
</protein>
<dbReference type="InParanoid" id="A0A369K990"/>
<keyword evidence="2" id="KW-1185">Reference proteome</keyword>
<accession>A0A369K990</accession>
<dbReference type="AlphaFoldDB" id="A0A369K990"/>
<evidence type="ECO:0000313" key="2">
    <source>
        <dbReference type="Proteomes" id="UP000076154"/>
    </source>
</evidence>
<sequence length="82" mass="8653">MLLHGHFALCRGGDSVIGSTFNGVPIPGSMRRPPPPQIHFPISNNVNQTLTGAVTRFVVDGKEVPSAALSLTNGICLRLCSI</sequence>
<gene>
    <name evidence="1" type="ORF">Hypma_013966</name>
</gene>
<dbReference type="EMBL" id="LUEZ02000009">
    <property type="protein sequence ID" value="RDB30142.1"/>
    <property type="molecule type" value="Genomic_DNA"/>
</dbReference>
<reference evidence="1" key="1">
    <citation type="submission" date="2018-04" db="EMBL/GenBank/DDBJ databases">
        <title>Whole genome sequencing of Hypsizygus marmoreus.</title>
        <authorList>
            <person name="Choi I.-G."/>
            <person name="Min B."/>
            <person name="Kim J.-G."/>
            <person name="Kim S."/>
            <person name="Oh Y.-L."/>
            <person name="Kong W.-S."/>
            <person name="Park H."/>
            <person name="Jeong J."/>
            <person name="Song E.-S."/>
        </authorList>
    </citation>
    <scope>NUCLEOTIDE SEQUENCE [LARGE SCALE GENOMIC DNA]</scope>
    <source>
        <strain evidence="1">51987-8</strain>
    </source>
</reference>
<organism evidence="1 2">
    <name type="scientific">Hypsizygus marmoreus</name>
    <name type="common">White beech mushroom</name>
    <name type="synonym">Agaricus marmoreus</name>
    <dbReference type="NCBI Taxonomy" id="39966"/>
    <lineage>
        <taxon>Eukaryota</taxon>
        <taxon>Fungi</taxon>
        <taxon>Dikarya</taxon>
        <taxon>Basidiomycota</taxon>
        <taxon>Agaricomycotina</taxon>
        <taxon>Agaricomycetes</taxon>
        <taxon>Agaricomycetidae</taxon>
        <taxon>Agaricales</taxon>
        <taxon>Tricholomatineae</taxon>
        <taxon>Lyophyllaceae</taxon>
        <taxon>Hypsizygus</taxon>
    </lineage>
</organism>
<dbReference type="Proteomes" id="UP000076154">
    <property type="component" value="Unassembled WGS sequence"/>
</dbReference>
<comment type="caution">
    <text evidence="1">The sequence shown here is derived from an EMBL/GenBank/DDBJ whole genome shotgun (WGS) entry which is preliminary data.</text>
</comment>
<evidence type="ECO:0000313" key="1">
    <source>
        <dbReference type="EMBL" id="RDB30142.1"/>
    </source>
</evidence>
<proteinExistence type="predicted"/>
<name>A0A369K990_HYPMA</name>